<name>A0AA88DM88_FICCA</name>
<evidence type="ECO:0000313" key="1">
    <source>
        <dbReference type="EMBL" id="GMN57883.1"/>
    </source>
</evidence>
<comment type="caution">
    <text evidence="1">The sequence shown here is derived from an EMBL/GenBank/DDBJ whole genome shotgun (WGS) entry which is preliminary data.</text>
</comment>
<protein>
    <submittedName>
        <fullName evidence="1">Uncharacterized protein</fullName>
    </submittedName>
</protein>
<dbReference type="Proteomes" id="UP001187192">
    <property type="component" value="Unassembled WGS sequence"/>
</dbReference>
<sequence length="229" mass="25324">MRAPRPMLMMTPSFLKVDKTSECREPFSNFGADLPESDNPNPLASQRKLKILLVTLASWIKKSLPHIPIRSRNSPEHIDQQSDSQIGNILGVRAADVGDGDSPAPVLGLVDLIDACASHDDHSQRLEQPEELDVDYGAAVSEQDEDGGRVRSEELVQRLLGFPGFEDSELNSDGKRAIAGDRLIIRTRGHRSPPWKCWIWASSAIAELKSSWICQKADFTEKPAGMKVD</sequence>
<proteinExistence type="predicted"/>
<gene>
    <name evidence="1" type="ORF">TIFTF001_026998</name>
</gene>
<organism evidence="1 2">
    <name type="scientific">Ficus carica</name>
    <name type="common">Common fig</name>
    <dbReference type="NCBI Taxonomy" id="3494"/>
    <lineage>
        <taxon>Eukaryota</taxon>
        <taxon>Viridiplantae</taxon>
        <taxon>Streptophyta</taxon>
        <taxon>Embryophyta</taxon>
        <taxon>Tracheophyta</taxon>
        <taxon>Spermatophyta</taxon>
        <taxon>Magnoliopsida</taxon>
        <taxon>eudicotyledons</taxon>
        <taxon>Gunneridae</taxon>
        <taxon>Pentapetalae</taxon>
        <taxon>rosids</taxon>
        <taxon>fabids</taxon>
        <taxon>Rosales</taxon>
        <taxon>Moraceae</taxon>
        <taxon>Ficeae</taxon>
        <taxon>Ficus</taxon>
    </lineage>
</organism>
<reference evidence="1" key="1">
    <citation type="submission" date="2023-07" db="EMBL/GenBank/DDBJ databases">
        <title>draft genome sequence of fig (Ficus carica).</title>
        <authorList>
            <person name="Takahashi T."/>
            <person name="Nishimura K."/>
        </authorList>
    </citation>
    <scope>NUCLEOTIDE SEQUENCE</scope>
</reference>
<evidence type="ECO:0000313" key="2">
    <source>
        <dbReference type="Proteomes" id="UP001187192"/>
    </source>
</evidence>
<dbReference type="AlphaFoldDB" id="A0AA88DM88"/>
<accession>A0AA88DM88</accession>
<keyword evidence="2" id="KW-1185">Reference proteome</keyword>
<dbReference type="EMBL" id="BTGU01000073">
    <property type="protein sequence ID" value="GMN57883.1"/>
    <property type="molecule type" value="Genomic_DNA"/>
</dbReference>